<gene>
    <name evidence="2" type="ORF">HF320_04445</name>
</gene>
<sequence length="272" mass="29934">MSDPNAQSLFRLRVRYRKTGRLAYLGHLEVIHTIERIVRRAGLPYAVTQGFSPHMRVGFSSALPVGTSSTCEWYDLFLTDLIPGPEAFERLLAASPADLAPDLAAYIDVKAPALTAQITRCEYRVMLHMTASYESRGEAIAAIIGTLLSEGPIEYQRGRKFKKLDLAGTIASFDVAREDAKTMALTLDTRVSNEGALRPEILLAALDRRLVGGPFASEPIVSTGIQDLISIERYDVCRISQHIEDENATLRPVLEVFDVPSRPVAATHVPSL</sequence>
<dbReference type="Proteomes" id="UP000546970">
    <property type="component" value="Unassembled WGS sequence"/>
</dbReference>
<name>A0A7X9YI72_9ACTN</name>
<dbReference type="RefSeq" id="WP_169277228.1">
    <property type="nucleotide sequence ID" value="NZ_JABBCP010000002.1"/>
</dbReference>
<dbReference type="Pfam" id="PF10105">
    <property type="entry name" value="DUF2344"/>
    <property type="match status" value="1"/>
</dbReference>
<keyword evidence="3" id="KW-1185">Reference proteome</keyword>
<organism evidence="2 3">
    <name type="scientific">Collinsella acetigenes</name>
    <dbReference type="NCBI Taxonomy" id="2713419"/>
    <lineage>
        <taxon>Bacteria</taxon>
        <taxon>Bacillati</taxon>
        <taxon>Actinomycetota</taxon>
        <taxon>Coriobacteriia</taxon>
        <taxon>Coriobacteriales</taxon>
        <taxon>Coriobacteriaceae</taxon>
        <taxon>Collinsella</taxon>
    </lineage>
</organism>
<dbReference type="EMBL" id="JABBCP010000002">
    <property type="protein sequence ID" value="NMF55579.1"/>
    <property type="molecule type" value="Genomic_DNA"/>
</dbReference>
<protein>
    <submittedName>
        <fullName evidence="2">DUF2344 domain-containing protein</fullName>
    </submittedName>
</protein>
<dbReference type="InterPro" id="IPR018768">
    <property type="entry name" value="DUF2344"/>
</dbReference>
<reference evidence="2 3" key="1">
    <citation type="submission" date="2020-04" db="EMBL/GenBank/DDBJ databases">
        <title>Collinsella sp. KGMB02528 nov., an anaerobic actinobacterium isolated from human feces.</title>
        <authorList>
            <person name="Han K.-I."/>
            <person name="Eom M.K."/>
            <person name="Kim J.-S."/>
            <person name="Lee K.C."/>
            <person name="Suh M.K."/>
            <person name="Park S.-H."/>
            <person name="Lee J.H."/>
            <person name="Kang S.W."/>
            <person name="Park J.-E."/>
            <person name="Oh B.S."/>
            <person name="Yu S.Y."/>
            <person name="Choi S.-H."/>
            <person name="Lee D.H."/>
            <person name="Yoon H."/>
            <person name="Kim B.-Y."/>
            <person name="Lee J.H."/>
            <person name="Lee J.-S."/>
        </authorList>
    </citation>
    <scope>NUCLEOTIDE SEQUENCE [LARGE SCALE GENOMIC DNA]</scope>
    <source>
        <strain evidence="2 3">KGMB02528</strain>
    </source>
</reference>
<dbReference type="AlphaFoldDB" id="A0A7X9YI72"/>
<dbReference type="NCBIfam" id="TIGR03936">
    <property type="entry name" value="sam_1_link_chp"/>
    <property type="match status" value="1"/>
</dbReference>
<feature type="domain" description="DUF2344" evidence="1">
    <location>
        <begin position="11"/>
        <end position="199"/>
    </location>
</feature>
<proteinExistence type="predicted"/>
<accession>A0A7X9YI72</accession>
<evidence type="ECO:0000259" key="1">
    <source>
        <dbReference type="Pfam" id="PF10105"/>
    </source>
</evidence>
<evidence type="ECO:0000313" key="3">
    <source>
        <dbReference type="Proteomes" id="UP000546970"/>
    </source>
</evidence>
<comment type="caution">
    <text evidence="2">The sequence shown here is derived from an EMBL/GenBank/DDBJ whole genome shotgun (WGS) entry which is preliminary data.</text>
</comment>
<evidence type="ECO:0000313" key="2">
    <source>
        <dbReference type="EMBL" id="NMF55579.1"/>
    </source>
</evidence>